<evidence type="ECO:0000256" key="1">
    <source>
        <dbReference type="RuleBase" id="RU367043"/>
    </source>
</evidence>
<evidence type="ECO:0000313" key="4">
    <source>
        <dbReference type="Proteomes" id="UP000011083"/>
    </source>
</evidence>
<dbReference type="GO" id="GO:0005743">
    <property type="term" value="C:mitochondrial inner membrane"/>
    <property type="evidence" value="ECO:0007669"/>
    <property type="project" value="UniProtKB-SubCell"/>
</dbReference>
<organism evidence="3 4">
    <name type="scientific">Acanthamoeba castellanii (strain ATCC 30010 / Neff)</name>
    <dbReference type="NCBI Taxonomy" id="1257118"/>
    <lineage>
        <taxon>Eukaryota</taxon>
        <taxon>Amoebozoa</taxon>
        <taxon>Discosea</taxon>
        <taxon>Longamoebia</taxon>
        <taxon>Centramoebida</taxon>
        <taxon>Acanthamoebidae</taxon>
        <taxon>Acanthamoeba</taxon>
    </lineage>
</organism>
<keyword evidence="1" id="KW-0472">Membrane</keyword>
<keyword evidence="1" id="KW-0653">Protein transport</keyword>
<dbReference type="EMBL" id="KB008036">
    <property type="protein sequence ID" value="ELR15180.1"/>
    <property type="molecule type" value="Genomic_DNA"/>
</dbReference>
<dbReference type="Proteomes" id="UP000011083">
    <property type="component" value="Unassembled WGS sequence"/>
</dbReference>
<feature type="domain" description="Tim10-like" evidence="2">
    <location>
        <begin position="16"/>
        <end position="69"/>
    </location>
</feature>
<dbReference type="VEuPathDB" id="AmoebaDB:ACA1_217730"/>
<accession>L8GQC1</accession>
<comment type="domain">
    <text evidence="1">The twin CX3C motif contains 4 conserved Cys residues that form 2 disulfide bonds in the mitochondrial intermembrane space.</text>
</comment>
<dbReference type="SUPFAM" id="SSF144122">
    <property type="entry name" value="Tim10-like"/>
    <property type="match status" value="1"/>
</dbReference>
<comment type="subcellular location">
    <subcellularLocation>
        <location evidence="1">Mitochondrion inner membrane</location>
        <topology evidence="1">Peripheral membrane protein</topology>
        <orientation evidence="1">Intermembrane side</orientation>
    </subcellularLocation>
</comment>
<gene>
    <name evidence="3" type="ORF">ACA1_217730</name>
</gene>
<dbReference type="GO" id="GO:0015031">
    <property type="term" value="P:protein transport"/>
    <property type="evidence" value="ECO:0007669"/>
    <property type="project" value="UniProtKB-KW"/>
</dbReference>
<protein>
    <recommendedName>
        <fullName evidence="1">Mitochondrial import inner membrane translocase subunit</fullName>
    </recommendedName>
</protein>
<dbReference type="Pfam" id="PF02953">
    <property type="entry name" value="zf-Tim10_DDP"/>
    <property type="match status" value="1"/>
</dbReference>
<comment type="similarity">
    <text evidence="1">Belongs to the small Tim family.</text>
</comment>
<comment type="function">
    <text evidence="1">Mitochondrial intermembrane chaperone that participates in the import and insertion of some multi-pass transmembrane proteins into the mitochondrial inner membrane. Also required for the transfer of beta-barrel precursors from the TOM complex to the sorting and assembly machinery (SAM complex) of the outer membrane. Acts as a chaperone-like protein that protects the hydrophobic precursors from aggregation and guide them through the mitochondrial intermembrane space.</text>
</comment>
<keyword evidence="1" id="KW-0813">Transport</keyword>
<keyword evidence="1" id="KW-0999">Mitochondrion inner membrane</keyword>
<dbReference type="RefSeq" id="XP_004337193.1">
    <property type="nucleotide sequence ID" value="XM_004337145.1"/>
</dbReference>
<dbReference type="InterPro" id="IPR035427">
    <property type="entry name" value="Tim10-like_dom_sf"/>
</dbReference>
<reference evidence="3 4" key="1">
    <citation type="journal article" date="2013" name="Genome Biol.">
        <title>Genome of Acanthamoeba castellanii highlights extensive lateral gene transfer and early evolution of tyrosine kinase signaling.</title>
        <authorList>
            <person name="Clarke M."/>
            <person name="Lohan A.J."/>
            <person name="Liu B."/>
            <person name="Lagkouvardos I."/>
            <person name="Roy S."/>
            <person name="Zafar N."/>
            <person name="Bertelli C."/>
            <person name="Schilde C."/>
            <person name="Kianianmomeni A."/>
            <person name="Burglin T.R."/>
            <person name="Frech C."/>
            <person name="Turcotte B."/>
            <person name="Kopec K.O."/>
            <person name="Synnott J.M."/>
            <person name="Choo C."/>
            <person name="Paponov I."/>
            <person name="Finkler A."/>
            <person name="Soon Heng Tan C."/>
            <person name="Hutchins A.P."/>
            <person name="Weinmeier T."/>
            <person name="Rattei T."/>
            <person name="Chu J.S."/>
            <person name="Gimenez G."/>
            <person name="Irimia M."/>
            <person name="Rigden D.J."/>
            <person name="Fitzpatrick D.A."/>
            <person name="Lorenzo-Morales J."/>
            <person name="Bateman A."/>
            <person name="Chiu C.H."/>
            <person name="Tang P."/>
            <person name="Hegemann P."/>
            <person name="Fromm H."/>
            <person name="Raoult D."/>
            <person name="Greub G."/>
            <person name="Miranda-Saavedra D."/>
            <person name="Chen N."/>
            <person name="Nash P."/>
            <person name="Ginger M.L."/>
            <person name="Horn M."/>
            <person name="Schaap P."/>
            <person name="Caler L."/>
            <person name="Loftus B."/>
        </authorList>
    </citation>
    <scope>NUCLEOTIDE SEQUENCE [LARGE SCALE GENOMIC DNA]</scope>
    <source>
        <strain evidence="3 4">Neff</strain>
    </source>
</reference>
<proteinExistence type="inferred from homology"/>
<dbReference type="GeneID" id="14915682"/>
<keyword evidence="4" id="KW-1185">Reference proteome</keyword>
<name>L8GQC1_ACACF</name>
<dbReference type="KEGG" id="acan:ACA1_217730"/>
<dbReference type="InterPro" id="IPR004217">
    <property type="entry name" value="Tim10-like"/>
</dbReference>
<evidence type="ECO:0000259" key="2">
    <source>
        <dbReference type="Pfam" id="PF02953"/>
    </source>
</evidence>
<dbReference type="AlphaFoldDB" id="L8GQC1"/>
<keyword evidence="1" id="KW-1015">Disulfide bond</keyword>
<dbReference type="Gene3D" id="1.10.287.810">
    <property type="entry name" value="Mitochondrial import inner membrane translocase subunit tim13 like domains"/>
    <property type="match status" value="1"/>
</dbReference>
<comment type="subunit">
    <text evidence="1">Heterohexamer.</text>
</comment>
<keyword evidence="1" id="KW-0811">Translocation</keyword>
<keyword evidence="1" id="KW-0143">Chaperone</keyword>
<evidence type="ECO:0000313" key="3">
    <source>
        <dbReference type="EMBL" id="ELR15180.1"/>
    </source>
</evidence>
<keyword evidence="1" id="KW-0496">Mitochondrion</keyword>
<sequence length="83" mass="9391">MDHTTLARNLQAIQVAVESQKQLMETTDFCWPICMRNARIGTELDRSQKVCFSNCVVRSIDAERMIAQRVLVAMKQSSTGEAE</sequence>